<accession>A0ABS2K1Q4</accession>
<dbReference type="SUPFAM" id="SSF47616">
    <property type="entry name" value="GST C-terminal domain-like"/>
    <property type="match status" value="1"/>
</dbReference>
<dbReference type="InterPro" id="IPR026928">
    <property type="entry name" value="FAX/IsoI-like"/>
</dbReference>
<dbReference type="Pfam" id="PF17172">
    <property type="entry name" value="GST_N_4"/>
    <property type="match status" value="1"/>
</dbReference>
<evidence type="ECO:0000313" key="3">
    <source>
        <dbReference type="Proteomes" id="UP001430149"/>
    </source>
</evidence>
<dbReference type="Pfam" id="PF17171">
    <property type="entry name" value="GST_C_6"/>
    <property type="match status" value="1"/>
</dbReference>
<dbReference type="EMBL" id="JADIKE010000028">
    <property type="protein sequence ID" value="MBM7124693.1"/>
    <property type="molecule type" value="Genomic_DNA"/>
</dbReference>
<reference evidence="2" key="1">
    <citation type="submission" date="2020-10" db="EMBL/GenBank/DDBJ databases">
        <title>Phylogeny of dyella-like bacteria.</title>
        <authorList>
            <person name="Fu J."/>
        </authorList>
    </citation>
    <scope>NUCLEOTIDE SEQUENCE</scope>
    <source>
        <strain evidence="2">DHOC52</strain>
    </source>
</reference>
<gene>
    <name evidence="2" type="ORF">ISP19_04820</name>
</gene>
<protein>
    <submittedName>
        <fullName evidence="2">Glutathione S-transferase family protein</fullName>
    </submittedName>
</protein>
<dbReference type="SFLD" id="SFLDG01180">
    <property type="entry name" value="SUF1"/>
    <property type="match status" value="1"/>
</dbReference>
<dbReference type="Proteomes" id="UP001430149">
    <property type="component" value="Unassembled WGS sequence"/>
</dbReference>
<dbReference type="SUPFAM" id="SSF52833">
    <property type="entry name" value="Thioredoxin-like"/>
    <property type="match status" value="1"/>
</dbReference>
<keyword evidence="3" id="KW-1185">Reference proteome</keyword>
<dbReference type="InterPro" id="IPR012336">
    <property type="entry name" value="Thioredoxin-like_fold"/>
</dbReference>
<dbReference type="PANTHER" id="PTHR12289">
    <property type="entry name" value="METAXIN RELATED"/>
    <property type="match status" value="1"/>
</dbReference>
<name>A0ABS2K1Q4_9GAMM</name>
<dbReference type="InterPro" id="IPR004045">
    <property type="entry name" value="Glutathione_S-Trfase_N"/>
</dbReference>
<proteinExistence type="predicted"/>
<dbReference type="InterPro" id="IPR033468">
    <property type="entry name" value="Metaxin_GST"/>
</dbReference>
<dbReference type="PROSITE" id="PS50404">
    <property type="entry name" value="GST_NTER"/>
    <property type="match status" value="1"/>
</dbReference>
<comment type="caution">
    <text evidence="2">The sequence shown here is derived from an EMBL/GenBank/DDBJ whole genome shotgun (WGS) entry which is preliminary data.</text>
</comment>
<feature type="domain" description="GST N-terminal" evidence="1">
    <location>
        <begin position="1"/>
        <end position="80"/>
    </location>
</feature>
<dbReference type="Gene3D" id="3.40.30.10">
    <property type="entry name" value="Glutaredoxin"/>
    <property type="match status" value="1"/>
</dbReference>
<evidence type="ECO:0000259" key="1">
    <source>
        <dbReference type="PROSITE" id="PS50404"/>
    </source>
</evidence>
<dbReference type="InterPro" id="IPR036249">
    <property type="entry name" value="Thioredoxin-like_sf"/>
</dbReference>
<dbReference type="SFLD" id="SFLDG01200">
    <property type="entry name" value="SUF1.1"/>
    <property type="match status" value="1"/>
</dbReference>
<dbReference type="RefSeq" id="WP_204680216.1">
    <property type="nucleotide sequence ID" value="NZ_BSNR01000003.1"/>
</dbReference>
<organism evidence="2 3">
    <name type="scientific">Dyella flava</name>
    <dbReference type="NCBI Taxonomy" id="1920170"/>
    <lineage>
        <taxon>Bacteria</taxon>
        <taxon>Pseudomonadati</taxon>
        <taxon>Pseudomonadota</taxon>
        <taxon>Gammaproteobacteria</taxon>
        <taxon>Lysobacterales</taxon>
        <taxon>Rhodanobacteraceae</taxon>
        <taxon>Dyella</taxon>
    </lineage>
</organism>
<dbReference type="SFLD" id="SFLDS00019">
    <property type="entry name" value="Glutathione_Transferase_(cytos"/>
    <property type="match status" value="1"/>
</dbReference>
<evidence type="ECO:0000313" key="2">
    <source>
        <dbReference type="EMBL" id="MBM7124693.1"/>
    </source>
</evidence>
<dbReference type="InterPro" id="IPR040079">
    <property type="entry name" value="Glutathione_S-Trfase"/>
</dbReference>
<dbReference type="CDD" id="cd03193">
    <property type="entry name" value="GST_C_Metaxin"/>
    <property type="match status" value="1"/>
</dbReference>
<dbReference type="PANTHER" id="PTHR12289:SF41">
    <property type="entry name" value="FAILED AXON CONNECTIONS-RELATED"/>
    <property type="match status" value="1"/>
</dbReference>
<dbReference type="InterPro" id="IPR036282">
    <property type="entry name" value="Glutathione-S-Trfase_C_sf"/>
</dbReference>
<dbReference type="InterPro" id="IPR050931">
    <property type="entry name" value="Mito_Protein_Transport_Metaxin"/>
</dbReference>
<sequence>MNRPILYSYPELCGVADNNPFGLKVYAFMRLCGIPFEHRHILDTKMAPRGQLPYLIDGDKSVGDSDAIIAYLKSRYGLSIDEGLSDAQRNLDYLLRRTLDDLYWSMSYSRWKDERYWPSFRHLVLSTHPGITESDMAAAHDYNEQRYYYQGIGRYEPEQVYERGIADLRVVSDLLGQGPFMFGASPRSIDAAIYGFVANIYFYDIRTPLRQFVLDRPNLVNHCESMHARISGPSDHA</sequence>